<keyword evidence="1" id="KW-0808">Transferase</keyword>
<dbReference type="Pfam" id="PF00583">
    <property type="entry name" value="Acetyltransf_1"/>
    <property type="match status" value="1"/>
</dbReference>
<proteinExistence type="predicted"/>
<keyword evidence="5" id="KW-1185">Reference proteome</keyword>
<organism evidence="4 5">
    <name type="scientific">Nocardiopsis suaedae</name>
    <dbReference type="NCBI Taxonomy" id="3018444"/>
    <lineage>
        <taxon>Bacteria</taxon>
        <taxon>Bacillati</taxon>
        <taxon>Actinomycetota</taxon>
        <taxon>Actinomycetes</taxon>
        <taxon>Streptosporangiales</taxon>
        <taxon>Nocardiopsidaceae</taxon>
        <taxon>Nocardiopsis</taxon>
    </lineage>
</organism>
<gene>
    <name evidence="4" type="ORF">O4U47_29980</name>
</gene>
<dbReference type="Gene3D" id="3.40.630.30">
    <property type="match status" value="1"/>
</dbReference>
<dbReference type="InterPro" id="IPR050832">
    <property type="entry name" value="Bact_Acetyltransf"/>
</dbReference>
<accession>A0ABT4TVP5</accession>
<dbReference type="PANTHER" id="PTHR43877">
    <property type="entry name" value="AMINOALKYLPHOSPHONATE N-ACETYLTRANSFERASE-RELATED-RELATED"/>
    <property type="match status" value="1"/>
</dbReference>
<dbReference type="SUPFAM" id="SSF55729">
    <property type="entry name" value="Acyl-CoA N-acyltransferases (Nat)"/>
    <property type="match status" value="1"/>
</dbReference>
<evidence type="ECO:0000256" key="2">
    <source>
        <dbReference type="ARBA" id="ARBA00023315"/>
    </source>
</evidence>
<dbReference type="InterPro" id="IPR016181">
    <property type="entry name" value="Acyl_CoA_acyltransferase"/>
</dbReference>
<name>A0ABT4TVP5_9ACTN</name>
<dbReference type="RefSeq" id="WP_270681359.1">
    <property type="nucleotide sequence ID" value="NZ_JAQFWP010000103.1"/>
</dbReference>
<dbReference type="EMBL" id="JAQFWP010000103">
    <property type="protein sequence ID" value="MDA2808773.1"/>
    <property type="molecule type" value="Genomic_DNA"/>
</dbReference>
<feature type="domain" description="N-acetyltransferase" evidence="3">
    <location>
        <begin position="29"/>
        <end position="182"/>
    </location>
</feature>
<evidence type="ECO:0000313" key="5">
    <source>
        <dbReference type="Proteomes" id="UP001165685"/>
    </source>
</evidence>
<evidence type="ECO:0000256" key="1">
    <source>
        <dbReference type="ARBA" id="ARBA00022679"/>
    </source>
</evidence>
<sequence length="183" mass="18543">MTAVPPAPVALSPVALTPEAYGAGIGALADLLTATVAAGASLGFLAPLDTARAAAWWRSRRPAVDDGSLRVWAAPGPGGRILGTAGLAFSPMPNGAHRAEVVKVMVHPDARGRGLGRTLLHAAEQGAARAGVSLLVLDTEVGSAAERLYGGAGWTPAGVIPDFAADPHGVLRGTRIYYKRIGA</sequence>
<dbReference type="InterPro" id="IPR000182">
    <property type="entry name" value="GNAT_dom"/>
</dbReference>
<evidence type="ECO:0000259" key="3">
    <source>
        <dbReference type="PROSITE" id="PS51186"/>
    </source>
</evidence>
<evidence type="ECO:0000313" key="4">
    <source>
        <dbReference type="EMBL" id="MDA2808773.1"/>
    </source>
</evidence>
<dbReference type="CDD" id="cd04301">
    <property type="entry name" value="NAT_SF"/>
    <property type="match status" value="1"/>
</dbReference>
<dbReference type="PROSITE" id="PS51186">
    <property type="entry name" value="GNAT"/>
    <property type="match status" value="1"/>
</dbReference>
<reference evidence="4" key="1">
    <citation type="submission" date="2023-01" db="EMBL/GenBank/DDBJ databases">
        <title>Draft genome sequence of Nocardiopsis sp. LSu2-4 isolated from halophytes.</title>
        <authorList>
            <person name="Duangmal K."/>
            <person name="Chantavorakit T."/>
        </authorList>
    </citation>
    <scope>NUCLEOTIDE SEQUENCE</scope>
    <source>
        <strain evidence="4">LSu2-4</strain>
    </source>
</reference>
<keyword evidence="2" id="KW-0012">Acyltransferase</keyword>
<protein>
    <submittedName>
        <fullName evidence="4">GNAT family N-acetyltransferase</fullName>
    </submittedName>
</protein>
<dbReference type="Proteomes" id="UP001165685">
    <property type="component" value="Unassembled WGS sequence"/>
</dbReference>
<comment type="caution">
    <text evidence="4">The sequence shown here is derived from an EMBL/GenBank/DDBJ whole genome shotgun (WGS) entry which is preliminary data.</text>
</comment>